<protein>
    <submittedName>
        <fullName evidence="6">Bifunctional metallophosphatase/5'-nucleotidase</fullName>
    </submittedName>
</protein>
<dbReference type="PANTHER" id="PTHR11575">
    <property type="entry name" value="5'-NUCLEOTIDASE-RELATED"/>
    <property type="match status" value="1"/>
</dbReference>
<evidence type="ECO:0000313" key="7">
    <source>
        <dbReference type="Proteomes" id="UP000182229"/>
    </source>
</evidence>
<dbReference type="OrthoDB" id="9803927at2"/>
<dbReference type="EMBL" id="MPIN01000002">
    <property type="protein sequence ID" value="OJH40962.1"/>
    <property type="molecule type" value="Genomic_DNA"/>
</dbReference>
<dbReference type="InterPro" id="IPR006179">
    <property type="entry name" value="5_nucleotidase/apyrase"/>
</dbReference>
<dbReference type="SUPFAM" id="SSF55816">
    <property type="entry name" value="5'-nucleotidase (syn. UDP-sugar hydrolase), C-terminal domain"/>
    <property type="match status" value="1"/>
</dbReference>
<feature type="domain" description="5'-Nucleotidase C-terminal" evidence="5">
    <location>
        <begin position="411"/>
        <end position="542"/>
    </location>
</feature>
<dbReference type="STRING" id="83449.BON30_08605"/>
<dbReference type="InterPro" id="IPR004843">
    <property type="entry name" value="Calcineurin-like_PHP"/>
</dbReference>
<evidence type="ECO:0000256" key="2">
    <source>
        <dbReference type="ARBA" id="ARBA00022729"/>
    </source>
</evidence>
<feature type="domain" description="Calcineurin-like phosphoesterase" evidence="4">
    <location>
        <begin position="44"/>
        <end position="293"/>
    </location>
</feature>
<evidence type="ECO:0000259" key="5">
    <source>
        <dbReference type="Pfam" id="PF02872"/>
    </source>
</evidence>
<dbReference type="Gene3D" id="3.90.780.10">
    <property type="entry name" value="5'-Nucleotidase, C-terminal domain"/>
    <property type="match status" value="1"/>
</dbReference>
<dbReference type="Gene3D" id="3.60.21.10">
    <property type="match status" value="1"/>
</dbReference>
<reference evidence="6 7" key="2">
    <citation type="submission" date="2016-12" db="EMBL/GenBank/DDBJ databases">
        <title>Draft Genome Sequence of Cystobacter ferrugineus Strain Cbfe23.</title>
        <authorList>
            <person name="Akbar S."/>
            <person name="Dowd S.E."/>
            <person name="Stevens D.C."/>
        </authorList>
    </citation>
    <scope>NUCLEOTIDE SEQUENCE [LARGE SCALE GENOMIC DNA]</scope>
    <source>
        <strain evidence="6 7">Cbfe23</strain>
    </source>
</reference>
<dbReference type="InterPro" id="IPR029052">
    <property type="entry name" value="Metallo-depent_PP-like"/>
</dbReference>
<dbReference type="Proteomes" id="UP000182229">
    <property type="component" value="Unassembled WGS sequence"/>
</dbReference>
<keyword evidence="7" id="KW-1185">Reference proteome</keyword>
<feature type="signal peptide" evidence="3">
    <location>
        <begin position="1"/>
        <end position="21"/>
    </location>
</feature>
<dbReference type="PROSITE" id="PS51257">
    <property type="entry name" value="PROKAR_LIPOPROTEIN"/>
    <property type="match status" value="1"/>
</dbReference>
<dbReference type="GO" id="GO:0030288">
    <property type="term" value="C:outer membrane-bounded periplasmic space"/>
    <property type="evidence" value="ECO:0007669"/>
    <property type="project" value="TreeGrafter"/>
</dbReference>
<evidence type="ECO:0000256" key="3">
    <source>
        <dbReference type="RuleBase" id="RU362119"/>
    </source>
</evidence>
<keyword evidence="2 3" id="KW-0732">Signal</keyword>
<reference evidence="7" key="1">
    <citation type="submission" date="2016-11" db="EMBL/GenBank/DDBJ databases">
        <authorList>
            <person name="Shukria A."/>
            <person name="Stevens D.C."/>
        </authorList>
    </citation>
    <scope>NUCLEOTIDE SEQUENCE [LARGE SCALE GENOMIC DNA]</scope>
    <source>
        <strain evidence="7">Cbfe23</strain>
    </source>
</reference>
<name>A0A1L9BFA6_9BACT</name>
<comment type="similarity">
    <text evidence="1 3">Belongs to the 5'-nucleotidase family.</text>
</comment>
<dbReference type="AlphaFoldDB" id="A0A1L9BFA6"/>
<dbReference type="GO" id="GO:0046872">
    <property type="term" value="F:metal ion binding"/>
    <property type="evidence" value="ECO:0007669"/>
    <property type="project" value="InterPro"/>
</dbReference>
<feature type="chain" id="PRO_5010009294" evidence="3">
    <location>
        <begin position="22"/>
        <end position="608"/>
    </location>
</feature>
<keyword evidence="3" id="KW-0378">Hydrolase</keyword>
<dbReference type="GO" id="GO:0000166">
    <property type="term" value="F:nucleotide binding"/>
    <property type="evidence" value="ECO:0007669"/>
    <property type="project" value="UniProtKB-KW"/>
</dbReference>
<dbReference type="PANTHER" id="PTHR11575:SF24">
    <property type="entry name" value="5'-NUCLEOTIDASE"/>
    <property type="match status" value="1"/>
</dbReference>
<evidence type="ECO:0000259" key="4">
    <source>
        <dbReference type="Pfam" id="PF00149"/>
    </source>
</evidence>
<dbReference type="GO" id="GO:0009166">
    <property type="term" value="P:nucleotide catabolic process"/>
    <property type="evidence" value="ECO:0007669"/>
    <property type="project" value="InterPro"/>
</dbReference>
<dbReference type="RefSeq" id="WP_071897402.1">
    <property type="nucleotide sequence ID" value="NZ_MPIN01000002.1"/>
</dbReference>
<dbReference type="InterPro" id="IPR008334">
    <property type="entry name" value="5'-Nucleotdase_C"/>
</dbReference>
<dbReference type="InterPro" id="IPR036907">
    <property type="entry name" value="5'-Nucleotdase_C_sf"/>
</dbReference>
<evidence type="ECO:0000256" key="1">
    <source>
        <dbReference type="ARBA" id="ARBA00006654"/>
    </source>
</evidence>
<proteinExistence type="inferred from homology"/>
<keyword evidence="3" id="KW-0547">Nucleotide-binding</keyword>
<dbReference type="SUPFAM" id="SSF56300">
    <property type="entry name" value="Metallo-dependent phosphatases"/>
    <property type="match status" value="1"/>
</dbReference>
<gene>
    <name evidence="6" type="ORF">BON30_08605</name>
</gene>
<dbReference type="PRINTS" id="PR01607">
    <property type="entry name" value="APYRASEFAMLY"/>
</dbReference>
<comment type="caution">
    <text evidence="6">The sequence shown here is derived from an EMBL/GenBank/DDBJ whole genome shotgun (WGS) entry which is preliminary data.</text>
</comment>
<dbReference type="CDD" id="cd00845">
    <property type="entry name" value="MPP_UshA_N_like"/>
    <property type="match status" value="1"/>
</dbReference>
<organism evidence="6 7">
    <name type="scientific">Cystobacter ferrugineus</name>
    <dbReference type="NCBI Taxonomy" id="83449"/>
    <lineage>
        <taxon>Bacteria</taxon>
        <taxon>Pseudomonadati</taxon>
        <taxon>Myxococcota</taxon>
        <taxon>Myxococcia</taxon>
        <taxon>Myxococcales</taxon>
        <taxon>Cystobacterineae</taxon>
        <taxon>Archangiaceae</taxon>
        <taxon>Cystobacter</taxon>
    </lineage>
</organism>
<dbReference type="InterPro" id="IPR006146">
    <property type="entry name" value="5'-Nucleotdase_CS"/>
</dbReference>
<accession>A0A1L9BFA6</accession>
<dbReference type="Pfam" id="PF00149">
    <property type="entry name" value="Metallophos"/>
    <property type="match status" value="1"/>
</dbReference>
<sequence>MSPSRLFLTCVALAAAGCASAPRSLSSTASAQDARPTEPVRLTLVGTNDFHGWLMPHTTTLRSGLVVEEGGAAAFAGYLARLRADNPGGVLLVDAGDLFQGTLASNLTEGASVIDVYNHLGYAAAALGNHEFDYGPVGPKAVPGPGEDAFGALTARIQQARFPLLTANVFDAASGKPPAWLGNDGTRLVTLQGVKVGLVGLTTPSTARIGNPAQVGSLRFGDMRPATLEAVQRLRAQGAEVLVGIAHAGGKCADLSNPHDTSSCERSDGEIYGLVESLPPGTLDAVFAGHTHQAMGHFFNGVPVLSTQGQGRSFGVLELFVDPASHEVLPERTRLQAAVPVCVRVEEKSGSCDARKLKELGAEAKLVPPTFLGGTVTPDAEVEALVAPALARVEEEQRRPLGFTVAVPLGRNYEDESALGDVITDGMREMEKADVALVNSGGLRANVKAGPMTYGDLYAVLPFDNTVAIVTLSADELRRLLTAAYGASTSMFQVSGLKVTLARCAGPQRFRDATLPDGRPLDAKRMYRVVLPDFLARGAGGLGAVLSQVPPERIDLGAGRELTLREALAAWWKSRGTPLTAPATGRISYVDEGGPCAARPASERPERP</sequence>
<dbReference type="GO" id="GO:0016788">
    <property type="term" value="F:hydrolase activity, acting on ester bonds"/>
    <property type="evidence" value="ECO:0007669"/>
    <property type="project" value="InterPro"/>
</dbReference>
<dbReference type="PROSITE" id="PS00786">
    <property type="entry name" value="5_NUCLEOTIDASE_2"/>
    <property type="match status" value="1"/>
</dbReference>
<dbReference type="Pfam" id="PF02872">
    <property type="entry name" value="5_nucleotid_C"/>
    <property type="match status" value="1"/>
</dbReference>
<evidence type="ECO:0000313" key="6">
    <source>
        <dbReference type="EMBL" id="OJH40962.1"/>
    </source>
</evidence>